<evidence type="ECO:0000256" key="7">
    <source>
        <dbReference type="PIRSR" id="PIRSR604808-3"/>
    </source>
</evidence>
<accession>S8E1M5</accession>
<sequence>MNISGRGNLANGRSEKWNAVHQMVREKKIGILALQETHLDEEAIETIHRLYGRQLKVIASPATNTTAAQGVAFVLNRELVDISEVTTQELVAGRALYIRTRWHGNAYLTAVNVYAPNAARDNAEFWPTVSREIEHRNLDKPSVILGDFNVVEEAIDRLPPHKNEPGQVEALRQLTRQLGLADGWRITEPTTVDYTFPTRGSSTCSHIDRIYVNDEILAHSAQWKLETTGVPTDHKMSTAELSIARAPFIGKGRWVLPNILLSDRPFMEQVSKMGEEAVRAATATASRDVRTVEKNPQTILRDLKATIRSTAQKRLKTKIPKMTAEIRKLEKSIAEIQRQPDFATNLAAALEMSRLQEKLRDLERRR</sequence>
<dbReference type="SUPFAM" id="SSF56219">
    <property type="entry name" value="DNase I-like"/>
    <property type="match status" value="1"/>
</dbReference>
<evidence type="ECO:0000256" key="3">
    <source>
        <dbReference type="ARBA" id="ARBA00022801"/>
    </source>
</evidence>
<comment type="similarity">
    <text evidence="1">Belongs to the DNA repair enzymes AP/ExoA family.</text>
</comment>
<dbReference type="Gene3D" id="3.60.10.10">
    <property type="entry name" value="Endonuclease/exonuclease/phosphatase"/>
    <property type="match status" value="1"/>
</dbReference>
<feature type="binding site" evidence="6">
    <location>
        <position position="149"/>
    </location>
    <ligand>
        <name>Mg(2+)</name>
        <dbReference type="ChEBI" id="CHEBI:18420"/>
        <label>1</label>
    </ligand>
</feature>
<dbReference type="GO" id="GO:0008081">
    <property type="term" value="F:phosphoric diester hydrolase activity"/>
    <property type="evidence" value="ECO:0007669"/>
    <property type="project" value="TreeGrafter"/>
</dbReference>
<dbReference type="GO" id="GO:0005634">
    <property type="term" value="C:nucleus"/>
    <property type="evidence" value="ECO:0007669"/>
    <property type="project" value="TreeGrafter"/>
</dbReference>
<reference evidence="10 11" key="1">
    <citation type="journal article" date="2012" name="Science">
        <title>The Paleozoic origin of enzymatic lignin decomposition reconstructed from 31 fungal genomes.</title>
        <authorList>
            <person name="Floudas D."/>
            <person name="Binder M."/>
            <person name="Riley R."/>
            <person name="Barry K."/>
            <person name="Blanchette R.A."/>
            <person name="Henrissat B."/>
            <person name="Martinez A.T."/>
            <person name="Otillar R."/>
            <person name="Spatafora J.W."/>
            <person name="Yadav J.S."/>
            <person name="Aerts A."/>
            <person name="Benoit I."/>
            <person name="Boyd A."/>
            <person name="Carlson A."/>
            <person name="Copeland A."/>
            <person name="Coutinho P.M."/>
            <person name="de Vries R.P."/>
            <person name="Ferreira P."/>
            <person name="Findley K."/>
            <person name="Foster B."/>
            <person name="Gaskell J."/>
            <person name="Glotzer D."/>
            <person name="Gorecki P."/>
            <person name="Heitman J."/>
            <person name="Hesse C."/>
            <person name="Hori C."/>
            <person name="Igarashi K."/>
            <person name="Jurgens J.A."/>
            <person name="Kallen N."/>
            <person name="Kersten P."/>
            <person name="Kohler A."/>
            <person name="Kuees U."/>
            <person name="Kumar T.K.A."/>
            <person name="Kuo A."/>
            <person name="LaButti K."/>
            <person name="Larrondo L.F."/>
            <person name="Lindquist E."/>
            <person name="Ling A."/>
            <person name="Lombard V."/>
            <person name="Lucas S."/>
            <person name="Lundell T."/>
            <person name="Martin R."/>
            <person name="McLaughlin D.J."/>
            <person name="Morgenstern I."/>
            <person name="Morin E."/>
            <person name="Murat C."/>
            <person name="Nagy L.G."/>
            <person name="Nolan M."/>
            <person name="Ohm R.A."/>
            <person name="Patyshakuliyeva A."/>
            <person name="Rokas A."/>
            <person name="Ruiz-Duenas F.J."/>
            <person name="Sabat G."/>
            <person name="Salamov A."/>
            <person name="Samejima M."/>
            <person name="Schmutz J."/>
            <person name="Slot J.C."/>
            <person name="St John F."/>
            <person name="Stenlid J."/>
            <person name="Sun H."/>
            <person name="Sun S."/>
            <person name="Syed K."/>
            <person name="Tsang A."/>
            <person name="Wiebenga A."/>
            <person name="Young D."/>
            <person name="Pisabarro A."/>
            <person name="Eastwood D.C."/>
            <person name="Martin F."/>
            <person name="Cullen D."/>
            <person name="Grigoriev I.V."/>
            <person name="Hibbett D.S."/>
        </authorList>
    </citation>
    <scope>NUCLEOTIDE SEQUENCE</scope>
    <source>
        <strain evidence="11">FP-58527</strain>
    </source>
</reference>
<name>S8E1M5_FOMSC</name>
<dbReference type="Proteomes" id="UP000015241">
    <property type="component" value="Unassembled WGS sequence"/>
</dbReference>
<dbReference type="InterPro" id="IPR005135">
    <property type="entry name" value="Endo/exonuclease/phosphatase"/>
</dbReference>
<gene>
    <name evidence="10" type="ORF">FOMPIDRAFT_1128754</name>
</gene>
<dbReference type="GO" id="GO:0003906">
    <property type="term" value="F:DNA-(apurinic or apyrimidinic site) endonuclease activity"/>
    <property type="evidence" value="ECO:0007669"/>
    <property type="project" value="TreeGrafter"/>
</dbReference>
<dbReference type="AlphaFoldDB" id="S8E1M5"/>
<dbReference type="OrthoDB" id="7474049at2759"/>
<dbReference type="PANTHER" id="PTHR22748:SF4">
    <property type="entry name" value="DNA-(APURINIC OR APYRIMIDINIC SITE) ENDONUCLEASE 2"/>
    <property type="match status" value="1"/>
</dbReference>
<feature type="active site" evidence="5">
    <location>
        <position position="114"/>
    </location>
</feature>
<dbReference type="eggNOG" id="ENOG502SMUP">
    <property type="taxonomic scope" value="Eukaryota"/>
</dbReference>
<evidence type="ECO:0000256" key="6">
    <source>
        <dbReference type="PIRSR" id="PIRSR604808-2"/>
    </source>
</evidence>
<dbReference type="InParanoid" id="S8E1M5"/>
<keyword evidence="2 6" id="KW-0479">Metal-binding</keyword>
<organism evidence="10 11">
    <name type="scientific">Fomitopsis schrenkii</name>
    <name type="common">Brown rot fungus</name>
    <dbReference type="NCBI Taxonomy" id="2126942"/>
    <lineage>
        <taxon>Eukaryota</taxon>
        <taxon>Fungi</taxon>
        <taxon>Dikarya</taxon>
        <taxon>Basidiomycota</taxon>
        <taxon>Agaricomycotina</taxon>
        <taxon>Agaricomycetes</taxon>
        <taxon>Polyporales</taxon>
        <taxon>Fomitopsis</taxon>
    </lineage>
</organism>
<dbReference type="PANTHER" id="PTHR22748">
    <property type="entry name" value="AP ENDONUCLEASE"/>
    <property type="match status" value="1"/>
</dbReference>
<feature type="active site" description="Proton donor/acceptor" evidence="5">
    <location>
        <position position="147"/>
    </location>
</feature>
<feature type="site" description="Transition state stabilizer" evidence="7">
    <location>
        <position position="149"/>
    </location>
</feature>
<dbReference type="InterPro" id="IPR004808">
    <property type="entry name" value="AP_endonuc_1"/>
</dbReference>
<keyword evidence="8" id="KW-0175">Coiled coil</keyword>
<protein>
    <recommendedName>
        <fullName evidence="9">Endonuclease/exonuclease/phosphatase domain-containing protein</fullName>
    </recommendedName>
</protein>
<evidence type="ECO:0000313" key="10">
    <source>
        <dbReference type="EMBL" id="EPS97268.1"/>
    </source>
</evidence>
<evidence type="ECO:0000259" key="9">
    <source>
        <dbReference type="Pfam" id="PF03372"/>
    </source>
</evidence>
<evidence type="ECO:0000256" key="5">
    <source>
        <dbReference type="PIRSR" id="PIRSR604808-1"/>
    </source>
</evidence>
<evidence type="ECO:0000256" key="2">
    <source>
        <dbReference type="ARBA" id="ARBA00022723"/>
    </source>
</evidence>
<comment type="cofactor">
    <cofactor evidence="6">
        <name>Mg(2+)</name>
        <dbReference type="ChEBI" id="CHEBI:18420"/>
    </cofactor>
    <cofactor evidence="6">
        <name>Mn(2+)</name>
        <dbReference type="ChEBI" id="CHEBI:29035"/>
    </cofactor>
    <text evidence="6">Probably binds two magnesium or manganese ions per subunit.</text>
</comment>
<dbReference type="EMBL" id="KE504177">
    <property type="protein sequence ID" value="EPS97268.1"/>
    <property type="molecule type" value="Genomic_DNA"/>
</dbReference>
<feature type="site" description="Interaction with DNA substrate" evidence="7">
    <location>
        <position position="234"/>
    </location>
</feature>
<dbReference type="GO" id="GO:0006284">
    <property type="term" value="P:base-excision repair"/>
    <property type="evidence" value="ECO:0007669"/>
    <property type="project" value="TreeGrafter"/>
</dbReference>
<evidence type="ECO:0000256" key="4">
    <source>
        <dbReference type="ARBA" id="ARBA00022842"/>
    </source>
</evidence>
<feature type="binding site" evidence="6">
    <location>
        <position position="147"/>
    </location>
    <ligand>
        <name>Mg(2+)</name>
        <dbReference type="ChEBI" id="CHEBI:18420"/>
        <label>1</label>
    </ligand>
</feature>
<evidence type="ECO:0000256" key="8">
    <source>
        <dbReference type="SAM" id="Coils"/>
    </source>
</evidence>
<feature type="site" description="Important for catalytic activity" evidence="7">
    <location>
        <position position="208"/>
    </location>
</feature>
<evidence type="ECO:0000256" key="1">
    <source>
        <dbReference type="ARBA" id="ARBA00007092"/>
    </source>
</evidence>
<keyword evidence="4 6" id="KW-0460">Magnesium</keyword>
<feature type="binding site" evidence="6">
    <location>
        <position position="234"/>
    </location>
    <ligand>
        <name>Mg(2+)</name>
        <dbReference type="ChEBI" id="CHEBI:18420"/>
        <label>1</label>
    </ligand>
</feature>
<dbReference type="GO" id="GO:0046872">
    <property type="term" value="F:metal ion binding"/>
    <property type="evidence" value="ECO:0007669"/>
    <property type="project" value="UniProtKB-KW"/>
</dbReference>
<feature type="domain" description="Endonuclease/exonuclease/phosphatase" evidence="9">
    <location>
        <begin position="18"/>
        <end position="234"/>
    </location>
</feature>
<feature type="binding site" evidence="6">
    <location>
        <position position="233"/>
    </location>
    <ligand>
        <name>Mg(2+)</name>
        <dbReference type="ChEBI" id="CHEBI:18420"/>
        <label>1</label>
    </ligand>
</feature>
<dbReference type="Pfam" id="PF03372">
    <property type="entry name" value="Exo_endo_phos"/>
    <property type="match status" value="1"/>
</dbReference>
<feature type="binding site" evidence="6">
    <location>
        <position position="36"/>
    </location>
    <ligand>
        <name>Mg(2+)</name>
        <dbReference type="ChEBI" id="CHEBI:18420"/>
        <label>1</label>
    </ligand>
</feature>
<feature type="active site" description="Proton acceptor" evidence="5">
    <location>
        <position position="234"/>
    </location>
</feature>
<keyword evidence="6" id="KW-0464">Manganese</keyword>
<keyword evidence="11" id="KW-1185">Reference proteome</keyword>
<dbReference type="CDD" id="cd09076">
    <property type="entry name" value="L1-EN"/>
    <property type="match status" value="1"/>
</dbReference>
<dbReference type="GO" id="GO:0008311">
    <property type="term" value="F:double-stranded DNA 3'-5' DNA exonuclease activity"/>
    <property type="evidence" value="ECO:0007669"/>
    <property type="project" value="TreeGrafter"/>
</dbReference>
<proteinExistence type="inferred from homology"/>
<evidence type="ECO:0000313" key="11">
    <source>
        <dbReference type="Proteomes" id="UP000015241"/>
    </source>
</evidence>
<dbReference type="HOGENOM" id="CLU_049840_0_0_1"/>
<keyword evidence="3" id="KW-0378">Hydrolase</keyword>
<dbReference type="InterPro" id="IPR036691">
    <property type="entry name" value="Endo/exonu/phosph_ase_sf"/>
</dbReference>
<feature type="coiled-coil region" evidence="8">
    <location>
        <begin position="312"/>
        <end position="365"/>
    </location>
</feature>